<keyword evidence="2" id="KW-0680">Restriction system</keyword>
<evidence type="ECO:0000259" key="5">
    <source>
        <dbReference type="Pfam" id="PF01420"/>
    </source>
</evidence>
<keyword evidence="6" id="KW-0378">Hydrolase</keyword>
<sequence>MFPSPSLRAARHCPGAADGAAGEGGDGWRHRRAQGAEEEPDAAPLHLWPRPRWGEKFFAPTGDRNRPHPRTLAGGEAGGGVATLSTKAVDPANAGAKRYIGLEHIEPGNIRIQHFGKANDVRSLKIAFQKGDVLYGKLRPYLDKAVLAEWDGICSTDILVIKVQDGFLSEFLAYLLHTSKFIEYAVSTTTGVNHPRTSWKALQKFPIPLPPLAEQREIARILQAVDTKIAAEQARRAALEELFKTLLHQLMTGKIRVSGVIPTTVDSAESAATED</sequence>
<feature type="domain" description="Type I restriction modification DNA specificity" evidence="5">
    <location>
        <begin position="128"/>
        <end position="241"/>
    </location>
</feature>
<protein>
    <submittedName>
        <fullName evidence="6">Restriction endonuclease subunit S</fullName>
    </submittedName>
</protein>
<dbReference type="InterPro" id="IPR000055">
    <property type="entry name" value="Restrct_endonuc_typeI_TRD"/>
</dbReference>
<feature type="region of interest" description="Disordered" evidence="4">
    <location>
        <begin position="1"/>
        <end position="46"/>
    </location>
</feature>
<dbReference type="Gene3D" id="3.90.220.20">
    <property type="entry name" value="DNA methylase specificity domains"/>
    <property type="match status" value="1"/>
</dbReference>
<evidence type="ECO:0000313" key="6">
    <source>
        <dbReference type="EMBL" id="HDX32960.1"/>
    </source>
</evidence>
<evidence type="ECO:0000256" key="4">
    <source>
        <dbReference type="SAM" id="MobiDB-lite"/>
    </source>
</evidence>
<proteinExistence type="inferred from homology"/>
<accession>A0A7C1FTJ4</accession>
<organism evidence="6">
    <name type="scientific">Caldilinea aerophila</name>
    <dbReference type="NCBI Taxonomy" id="133453"/>
    <lineage>
        <taxon>Bacteria</taxon>
        <taxon>Bacillati</taxon>
        <taxon>Chloroflexota</taxon>
        <taxon>Caldilineae</taxon>
        <taxon>Caldilineales</taxon>
        <taxon>Caldilineaceae</taxon>
        <taxon>Caldilinea</taxon>
    </lineage>
</organism>
<dbReference type="GO" id="GO:0003677">
    <property type="term" value="F:DNA binding"/>
    <property type="evidence" value="ECO:0007669"/>
    <property type="project" value="UniProtKB-KW"/>
</dbReference>
<comment type="caution">
    <text evidence="6">The sequence shown here is derived from an EMBL/GenBank/DDBJ whole genome shotgun (WGS) entry which is preliminary data.</text>
</comment>
<dbReference type="GO" id="GO:0009307">
    <property type="term" value="P:DNA restriction-modification system"/>
    <property type="evidence" value="ECO:0007669"/>
    <property type="project" value="UniProtKB-KW"/>
</dbReference>
<evidence type="ECO:0000256" key="2">
    <source>
        <dbReference type="ARBA" id="ARBA00022747"/>
    </source>
</evidence>
<comment type="similarity">
    <text evidence="1">Belongs to the type-I restriction system S methylase family.</text>
</comment>
<evidence type="ECO:0000256" key="3">
    <source>
        <dbReference type="ARBA" id="ARBA00023125"/>
    </source>
</evidence>
<keyword evidence="6" id="KW-0540">Nuclease</keyword>
<feature type="region of interest" description="Disordered" evidence="4">
    <location>
        <begin position="59"/>
        <end position="79"/>
    </location>
</feature>
<dbReference type="PANTHER" id="PTHR30408">
    <property type="entry name" value="TYPE-1 RESTRICTION ENZYME ECOKI SPECIFICITY PROTEIN"/>
    <property type="match status" value="1"/>
</dbReference>
<dbReference type="InterPro" id="IPR044946">
    <property type="entry name" value="Restrct_endonuc_typeI_TRD_sf"/>
</dbReference>
<dbReference type="SUPFAM" id="SSF116734">
    <property type="entry name" value="DNA methylase specificity domain"/>
    <property type="match status" value="1"/>
</dbReference>
<name>A0A7C1FTJ4_9CHLR</name>
<gene>
    <name evidence="6" type="ORF">ENQ20_15950</name>
</gene>
<dbReference type="GO" id="GO:0004519">
    <property type="term" value="F:endonuclease activity"/>
    <property type="evidence" value="ECO:0007669"/>
    <property type="project" value="UniProtKB-KW"/>
</dbReference>
<dbReference type="AlphaFoldDB" id="A0A7C1FTJ4"/>
<dbReference type="Pfam" id="PF01420">
    <property type="entry name" value="Methylase_S"/>
    <property type="match status" value="1"/>
</dbReference>
<dbReference type="EMBL" id="DSMG01000165">
    <property type="protein sequence ID" value="HDX32960.1"/>
    <property type="molecule type" value="Genomic_DNA"/>
</dbReference>
<dbReference type="PANTHER" id="PTHR30408:SF12">
    <property type="entry name" value="TYPE I RESTRICTION ENZYME MJAVIII SPECIFICITY SUBUNIT"/>
    <property type="match status" value="1"/>
</dbReference>
<dbReference type="InterPro" id="IPR052021">
    <property type="entry name" value="Type-I_RS_S_subunit"/>
</dbReference>
<keyword evidence="6" id="KW-0255">Endonuclease</keyword>
<keyword evidence="3" id="KW-0238">DNA-binding</keyword>
<evidence type="ECO:0000256" key="1">
    <source>
        <dbReference type="ARBA" id="ARBA00010923"/>
    </source>
</evidence>
<reference evidence="6" key="1">
    <citation type="journal article" date="2020" name="mSystems">
        <title>Genome- and Community-Level Interaction Insights into Carbon Utilization and Element Cycling Functions of Hydrothermarchaeota in Hydrothermal Sediment.</title>
        <authorList>
            <person name="Zhou Z."/>
            <person name="Liu Y."/>
            <person name="Xu W."/>
            <person name="Pan J."/>
            <person name="Luo Z.H."/>
            <person name="Li M."/>
        </authorList>
    </citation>
    <scope>NUCLEOTIDE SEQUENCE [LARGE SCALE GENOMIC DNA]</scope>
    <source>
        <strain evidence="6">SpSt-289</strain>
    </source>
</reference>